<proteinExistence type="predicted"/>
<comment type="caution">
    <text evidence="1">The sequence shown here is derived from an EMBL/GenBank/DDBJ whole genome shotgun (WGS) entry which is preliminary data.</text>
</comment>
<evidence type="ECO:0008006" key="3">
    <source>
        <dbReference type="Google" id="ProtNLM"/>
    </source>
</evidence>
<name>A0ABU0SBZ4_9HYPH</name>
<evidence type="ECO:0000313" key="2">
    <source>
        <dbReference type="Proteomes" id="UP001237780"/>
    </source>
</evidence>
<protein>
    <recommendedName>
        <fullName evidence="3">Membrane-anchored protein</fullName>
    </recommendedName>
</protein>
<dbReference type="RefSeq" id="WP_307282795.1">
    <property type="nucleotide sequence ID" value="NZ_JAUSZT010000003.1"/>
</dbReference>
<organism evidence="1 2">
    <name type="scientific">Phyllobacterium ifriqiyense</name>
    <dbReference type="NCBI Taxonomy" id="314238"/>
    <lineage>
        <taxon>Bacteria</taxon>
        <taxon>Pseudomonadati</taxon>
        <taxon>Pseudomonadota</taxon>
        <taxon>Alphaproteobacteria</taxon>
        <taxon>Hyphomicrobiales</taxon>
        <taxon>Phyllobacteriaceae</taxon>
        <taxon>Phyllobacterium</taxon>
    </lineage>
</organism>
<keyword evidence="2" id="KW-1185">Reference proteome</keyword>
<gene>
    <name evidence="1" type="ORF">QFZ34_003353</name>
</gene>
<sequence>MKAYKSLIRRVGYYALRPHPPHYPSPFRNPVLIVGSAPVSNLPEGYQSNYHLLTINGSQSVSTGWGLADPDVTFLQYRQVYGTNDNAVAVRKALKDQSTGHLYVMRWTQSRKELEDGLAAFNYSYRHLHIVNRLQRMALFKRIMGYLNTEDDLETRFSNGVTAVLYALASGARAVIITGINPASQGHIYNNLNLGRQHSQTDHDVLVALLRAGHPVYTADPDVAQSTGLPLWKADNWTLGS</sequence>
<evidence type="ECO:0000313" key="1">
    <source>
        <dbReference type="EMBL" id="MDQ0998171.1"/>
    </source>
</evidence>
<dbReference type="EMBL" id="JAUSZT010000003">
    <property type="protein sequence ID" value="MDQ0998171.1"/>
    <property type="molecule type" value="Genomic_DNA"/>
</dbReference>
<reference evidence="1 2" key="1">
    <citation type="submission" date="2023-07" db="EMBL/GenBank/DDBJ databases">
        <title>Comparative genomics of wheat-associated soil bacteria to identify genetic determinants of phenazine resistance.</title>
        <authorList>
            <person name="Mouncey N."/>
        </authorList>
    </citation>
    <scope>NUCLEOTIDE SEQUENCE [LARGE SCALE GENOMIC DNA]</scope>
    <source>
        <strain evidence="1 2">W4I11</strain>
    </source>
</reference>
<accession>A0ABU0SBZ4</accession>
<dbReference type="Proteomes" id="UP001237780">
    <property type="component" value="Unassembled WGS sequence"/>
</dbReference>